<evidence type="ECO:0000313" key="2">
    <source>
        <dbReference type="Proteomes" id="UP001055811"/>
    </source>
</evidence>
<keyword evidence="2" id="KW-1185">Reference proteome</keyword>
<dbReference type="Proteomes" id="UP001055811">
    <property type="component" value="Linkage Group LG02"/>
</dbReference>
<comment type="caution">
    <text evidence="1">The sequence shown here is derived from an EMBL/GenBank/DDBJ whole genome shotgun (WGS) entry which is preliminary data.</text>
</comment>
<sequence length="361" mass="40066">MASRAAEWTEVRRRKSVVKHRREEDTTFFDEDGVSDTWMAEDDDECEEGEIPRAETCRQPMSTRKVSDGLPPETNMNNQEPETAEVTGKANTQPLGPGQTAEVQRSHGEHTRTLGAAKTVEEIPSREDEPSQQENREEEENMQEINVDDDVACDNVDAHNSPLIQKSTGLINDLVPSGCFGPFPSQFQLVHDEALGLGNCEIATSGRKRRKCEIREPLSFPIPMFTLSSPTGATIPAPSLHRPPENDWNIPHSNPPSIDLNRCTEQSSADVESEISSASMEARKTMEVGKALGFDIELENPILQEVMGEAGEHTGLEGCKCNTCKVWGCLMDCRKTKAPFLITFFSLNGRSVFNSRFSEII</sequence>
<reference evidence="1 2" key="2">
    <citation type="journal article" date="2022" name="Mol. Ecol. Resour.">
        <title>The genomes of chicory, endive, great burdock and yacon provide insights into Asteraceae paleo-polyploidization history and plant inulin production.</title>
        <authorList>
            <person name="Fan W."/>
            <person name="Wang S."/>
            <person name="Wang H."/>
            <person name="Wang A."/>
            <person name="Jiang F."/>
            <person name="Liu H."/>
            <person name="Zhao H."/>
            <person name="Xu D."/>
            <person name="Zhang Y."/>
        </authorList>
    </citation>
    <scope>NUCLEOTIDE SEQUENCE [LARGE SCALE GENOMIC DNA]</scope>
    <source>
        <strain evidence="2">cv. Punajuju</strain>
        <tissue evidence="1">Leaves</tissue>
    </source>
</reference>
<protein>
    <submittedName>
        <fullName evidence="1">Uncharacterized protein</fullName>
    </submittedName>
</protein>
<organism evidence="1 2">
    <name type="scientific">Cichorium intybus</name>
    <name type="common">Chicory</name>
    <dbReference type="NCBI Taxonomy" id="13427"/>
    <lineage>
        <taxon>Eukaryota</taxon>
        <taxon>Viridiplantae</taxon>
        <taxon>Streptophyta</taxon>
        <taxon>Embryophyta</taxon>
        <taxon>Tracheophyta</taxon>
        <taxon>Spermatophyta</taxon>
        <taxon>Magnoliopsida</taxon>
        <taxon>eudicotyledons</taxon>
        <taxon>Gunneridae</taxon>
        <taxon>Pentapetalae</taxon>
        <taxon>asterids</taxon>
        <taxon>campanulids</taxon>
        <taxon>Asterales</taxon>
        <taxon>Asteraceae</taxon>
        <taxon>Cichorioideae</taxon>
        <taxon>Cichorieae</taxon>
        <taxon>Cichoriinae</taxon>
        <taxon>Cichorium</taxon>
    </lineage>
</organism>
<accession>A0ACB9GGN1</accession>
<evidence type="ECO:0000313" key="1">
    <source>
        <dbReference type="EMBL" id="KAI3782599.1"/>
    </source>
</evidence>
<dbReference type="EMBL" id="CM042010">
    <property type="protein sequence ID" value="KAI3782599.1"/>
    <property type="molecule type" value="Genomic_DNA"/>
</dbReference>
<proteinExistence type="predicted"/>
<name>A0ACB9GGN1_CICIN</name>
<gene>
    <name evidence="1" type="ORF">L2E82_12650</name>
</gene>
<reference evidence="2" key="1">
    <citation type="journal article" date="2022" name="Mol. Ecol. Resour.">
        <title>The genomes of chicory, endive, great burdock and yacon provide insights into Asteraceae palaeo-polyploidization history and plant inulin production.</title>
        <authorList>
            <person name="Fan W."/>
            <person name="Wang S."/>
            <person name="Wang H."/>
            <person name="Wang A."/>
            <person name="Jiang F."/>
            <person name="Liu H."/>
            <person name="Zhao H."/>
            <person name="Xu D."/>
            <person name="Zhang Y."/>
        </authorList>
    </citation>
    <scope>NUCLEOTIDE SEQUENCE [LARGE SCALE GENOMIC DNA]</scope>
    <source>
        <strain evidence="2">cv. Punajuju</strain>
    </source>
</reference>